<dbReference type="SMART" id="SM01385">
    <property type="entry name" value="DSS1_SEM1"/>
    <property type="match status" value="1"/>
</dbReference>
<accession>A0A9P8TSD3</accession>
<evidence type="ECO:0000256" key="2">
    <source>
        <dbReference type="RuleBase" id="RU369057"/>
    </source>
</evidence>
<dbReference type="AlphaFoldDB" id="A0A9P8TSD3"/>
<dbReference type="EMBL" id="JAEUBG010000104">
    <property type="protein sequence ID" value="KAH3688849.1"/>
    <property type="molecule type" value="Genomic_DNA"/>
</dbReference>
<feature type="region of interest" description="Disordered" evidence="3">
    <location>
        <begin position="1"/>
        <end position="26"/>
    </location>
</feature>
<keyword evidence="5" id="KW-1185">Reference proteome</keyword>
<dbReference type="Pfam" id="PF05160">
    <property type="entry name" value="DSS1_SEM1"/>
    <property type="match status" value="1"/>
</dbReference>
<dbReference type="PANTHER" id="PTHR16771">
    <property type="entry name" value="26 PROTEASOME COMPLEX SUBUNIT DSS1"/>
    <property type="match status" value="1"/>
</dbReference>
<comment type="similarity">
    <text evidence="1 2">Belongs to the DSS1/SEM1 family.</text>
</comment>
<name>A0A9P8TSD3_WICPI</name>
<gene>
    <name evidence="4" type="ORF">WICPIJ_000155</name>
</gene>
<dbReference type="GO" id="GO:0005634">
    <property type="term" value="C:nucleus"/>
    <property type="evidence" value="ECO:0007669"/>
    <property type="project" value="UniProtKB-SubCell"/>
</dbReference>
<dbReference type="PANTHER" id="PTHR16771:SF0">
    <property type="entry name" value="26S PROTEASOME COMPLEX SUBUNIT SEM1"/>
    <property type="match status" value="1"/>
</dbReference>
<dbReference type="InterPro" id="IPR007834">
    <property type="entry name" value="DSS1_SEM1"/>
</dbReference>
<dbReference type="GO" id="GO:0008541">
    <property type="term" value="C:proteasome regulatory particle, lid subcomplex"/>
    <property type="evidence" value="ECO:0007669"/>
    <property type="project" value="UniProtKB-UniRule"/>
</dbReference>
<dbReference type="GO" id="GO:0043248">
    <property type="term" value="P:proteasome assembly"/>
    <property type="evidence" value="ECO:0007669"/>
    <property type="project" value="UniProtKB-UniRule"/>
</dbReference>
<evidence type="ECO:0000256" key="1">
    <source>
        <dbReference type="ARBA" id="ARBA00034491"/>
    </source>
</evidence>
<feature type="region of interest" description="Disordered" evidence="3">
    <location>
        <begin position="33"/>
        <end position="52"/>
    </location>
</feature>
<reference evidence="4" key="2">
    <citation type="submission" date="2021-01" db="EMBL/GenBank/DDBJ databases">
        <authorList>
            <person name="Schikora-Tamarit M.A."/>
        </authorList>
    </citation>
    <scope>NUCLEOTIDE SEQUENCE</scope>
    <source>
        <strain evidence="4">CBS2887</strain>
    </source>
</reference>
<comment type="subcellular location">
    <subcellularLocation>
        <location evidence="2">Nucleus</location>
    </subcellularLocation>
</comment>
<evidence type="ECO:0000256" key="3">
    <source>
        <dbReference type="SAM" id="MobiDB-lite"/>
    </source>
</evidence>
<organism evidence="4 5">
    <name type="scientific">Wickerhamomyces pijperi</name>
    <name type="common">Yeast</name>
    <name type="synonym">Pichia pijperi</name>
    <dbReference type="NCBI Taxonomy" id="599730"/>
    <lineage>
        <taxon>Eukaryota</taxon>
        <taxon>Fungi</taxon>
        <taxon>Dikarya</taxon>
        <taxon>Ascomycota</taxon>
        <taxon>Saccharomycotina</taxon>
        <taxon>Saccharomycetes</taxon>
        <taxon>Phaffomycetales</taxon>
        <taxon>Wickerhamomycetaceae</taxon>
        <taxon>Wickerhamomyces</taxon>
    </lineage>
</organism>
<sequence>MSEQSTLPQEDITKKQQVVQSLEEDDEFEDFKVDNWANESSNGEQKENALWEEDWDDNDLNDNFSKELKYVLNQDTLMFFGIYLLTYMTPGKSYPNSPLQNKSLLLRMGKKLILYTKLERNKNEMIYN</sequence>
<dbReference type="CDD" id="cd13768">
    <property type="entry name" value="DSS1_Sem1"/>
    <property type="match status" value="1"/>
</dbReference>
<protein>
    <recommendedName>
        <fullName evidence="2">26S proteasome complex subunit SEM1</fullName>
    </recommendedName>
</protein>
<dbReference type="Proteomes" id="UP000774326">
    <property type="component" value="Unassembled WGS sequence"/>
</dbReference>
<comment type="caution">
    <text evidence="4">The sequence shown here is derived from an EMBL/GenBank/DDBJ whole genome shotgun (WGS) entry which is preliminary data.</text>
</comment>
<dbReference type="GO" id="GO:0006406">
    <property type="term" value="P:mRNA export from nucleus"/>
    <property type="evidence" value="ECO:0007669"/>
    <property type="project" value="UniProtKB-UniRule"/>
</dbReference>
<evidence type="ECO:0000313" key="4">
    <source>
        <dbReference type="EMBL" id="KAH3688849.1"/>
    </source>
</evidence>
<dbReference type="GO" id="GO:0000724">
    <property type="term" value="P:double-strand break repair via homologous recombination"/>
    <property type="evidence" value="ECO:0007669"/>
    <property type="project" value="TreeGrafter"/>
</dbReference>
<evidence type="ECO:0000313" key="5">
    <source>
        <dbReference type="Proteomes" id="UP000774326"/>
    </source>
</evidence>
<keyword evidence="2" id="KW-0539">Nucleus</keyword>
<comment type="function">
    <text evidence="2">Component of the 26S proteasome, a multiprotein complex involved in the ATP-dependent degradation of ubiquitinated proteins.</text>
</comment>
<reference evidence="4" key="1">
    <citation type="journal article" date="2021" name="Open Biol.">
        <title>Shared evolutionary footprints suggest mitochondrial oxidative damage underlies multiple complex I losses in fungi.</title>
        <authorList>
            <person name="Schikora-Tamarit M.A."/>
            <person name="Marcet-Houben M."/>
            <person name="Nosek J."/>
            <person name="Gabaldon T."/>
        </authorList>
    </citation>
    <scope>NUCLEOTIDE SEQUENCE</scope>
    <source>
        <strain evidence="4">CBS2887</strain>
    </source>
</reference>
<proteinExistence type="inferred from homology"/>
<keyword evidence="2" id="KW-0647">Proteasome</keyword>